<dbReference type="Proteomes" id="UP000307173">
    <property type="component" value="Unassembled WGS sequence"/>
</dbReference>
<comment type="caution">
    <text evidence="1">The sequence shown here is derived from an EMBL/GenBank/DDBJ whole genome shotgun (WGS) entry which is preliminary data.</text>
</comment>
<organism evidence="1 2">
    <name type="scientific">Pichia inconspicua</name>
    <dbReference type="NCBI Taxonomy" id="52247"/>
    <lineage>
        <taxon>Eukaryota</taxon>
        <taxon>Fungi</taxon>
        <taxon>Dikarya</taxon>
        <taxon>Ascomycota</taxon>
        <taxon>Saccharomycotina</taxon>
        <taxon>Pichiomycetes</taxon>
        <taxon>Pichiales</taxon>
        <taxon>Pichiaceae</taxon>
        <taxon>Pichia</taxon>
    </lineage>
</organism>
<dbReference type="EMBL" id="SELW01000541">
    <property type="protein sequence ID" value="TID22572.1"/>
    <property type="molecule type" value="Genomic_DNA"/>
</dbReference>
<accession>A0A4T0X0L4</accession>
<sequence>MYYSPLEEVNRSLSAKRQDFLVRRQSGIAVPIFPLNQYYSVDSHSREDSFTFVCKDEVKKADIMRDRCYKMNLKCDDSFSSVQEHSYLNDSTLVNSTTGTISTLDLLPQIASPVPIKPNSIQYLSPLEQYSKKRQNEGIDAPNPKRQTTNNHHSLSFISSDIISSDPFRPLTLSEADKEKRTNLQQFPYFTEKQISNLVQSSFDPIFSED</sequence>
<reference evidence="1 2" key="1">
    <citation type="journal article" date="2019" name="Front. Genet.">
        <title>Whole-Genome Sequencing of the Opportunistic Yeast Pathogen Candida inconspicua Uncovers Its Hybrid Origin.</title>
        <authorList>
            <person name="Mixao V."/>
            <person name="Hansen A.P."/>
            <person name="Saus E."/>
            <person name="Boekhout T."/>
            <person name="Lass-Florl C."/>
            <person name="Gabaldon T."/>
        </authorList>
    </citation>
    <scope>NUCLEOTIDE SEQUENCE [LARGE SCALE GENOMIC DNA]</scope>
    <source>
        <strain evidence="1 2">CBS 180</strain>
    </source>
</reference>
<proteinExistence type="predicted"/>
<evidence type="ECO:0000313" key="2">
    <source>
        <dbReference type="Proteomes" id="UP000307173"/>
    </source>
</evidence>
<name>A0A4T0X0L4_9ASCO</name>
<dbReference type="AlphaFoldDB" id="A0A4T0X0L4"/>
<keyword evidence="2" id="KW-1185">Reference proteome</keyword>
<evidence type="ECO:0000313" key="1">
    <source>
        <dbReference type="EMBL" id="TID22572.1"/>
    </source>
</evidence>
<protein>
    <submittedName>
        <fullName evidence="1">Uncharacterized protein</fullName>
    </submittedName>
</protein>
<gene>
    <name evidence="1" type="ORF">CANINC_003347</name>
</gene>